<evidence type="ECO:0000259" key="5">
    <source>
        <dbReference type="Pfam" id="PF00732"/>
    </source>
</evidence>
<dbReference type="EMBL" id="BAABDI010000012">
    <property type="protein sequence ID" value="GAA3974521.1"/>
    <property type="molecule type" value="Genomic_DNA"/>
</dbReference>
<evidence type="ECO:0000256" key="1">
    <source>
        <dbReference type="ARBA" id="ARBA00010790"/>
    </source>
</evidence>
<comment type="similarity">
    <text evidence="1">Belongs to the GMC oxidoreductase family.</text>
</comment>
<dbReference type="PANTHER" id="PTHR46056:SF12">
    <property type="entry name" value="LONG-CHAIN-ALCOHOL OXIDASE"/>
    <property type="match status" value="1"/>
</dbReference>
<sequence>MFTLTPNRSAVLQALADTFIPALADGSPAGSLGLNLDKLQEAIREQPAGAQAEFGKLLDLMEKPLLGLTWFGPLKPFRKLDAAQREELLQSWSSSNVPQLRKGFNALRKLCTLLYYGGSMADVPAAWGRLGYPGPAERPVDTPKPIHTLHPTQDTVLECDVLVIGSGAGGGVVAGELAQAGHDVLVIEKGPYCHGCDFTQREVDMLGALYDAKGTLSTQDGSIGILAGSCLGGGTTVNWAGAFRTPDYVLQEWAREHDAPHFTTPEFKESISAVARTIGVNTNYARHNGQNQALWDGSTALGQEVKLIPRNEKGLTDSDADFRALGYSTLGDAHGIKQGTLNTYLLTAFEHGARILADTKVDKVTIAQGRATGAEAVHIMPDGRTVRITVRARRVVVAGGAIQTPALLLRSGLKHPHLGQHLHLHPTVVVAGRYPHAMNSWHGPSMSVVNDTYTMLHGTNFGAKLETPPTHPGLLSMVLPWRSGRQHHEMLRDADHLGSFIVLTRDRDGGRVTIDKNGMPLIDYTLSDFDRASMLEGVRAAAQIHVAAGATTVYLPHGTLPTLHIENGVLQNPAVLDQLPHLSWKPNQFGLYSAHQMSTCRMGGDAATHPLKLNGETVEVQNLFVADGSAFPACSGVNPMLTIMALAHFTAQGLKNPVKQAAHAVPLAPTQGQYATQL</sequence>
<keyword evidence="4" id="KW-0560">Oxidoreductase</keyword>
<keyword evidence="2" id="KW-0285">Flavoprotein</keyword>
<keyword evidence="3" id="KW-0274">FAD</keyword>
<dbReference type="Pfam" id="PF00732">
    <property type="entry name" value="GMC_oxred_N"/>
    <property type="match status" value="1"/>
</dbReference>
<dbReference type="RefSeq" id="WP_345123778.1">
    <property type="nucleotide sequence ID" value="NZ_BAABDI010000012.1"/>
</dbReference>
<protein>
    <submittedName>
        <fullName evidence="8">GMC family oxidoreductase</fullName>
    </submittedName>
</protein>
<evidence type="ECO:0000256" key="3">
    <source>
        <dbReference type="ARBA" id="ARBA00022827"/>
    </source>
</evidence>
<evidence type="ECO:0000259" key="6">
    <source>
        <dbReference type="Pfam" id="PF00890"/>
    </source>
</evidence>
<evidence type="ECO:0000313" key="9">
    <source>
        <dbReference type="Proteomes" id="UP001501556"/>
    </source>
</evidence>
<dbReference type="InterPro" id="IPR007867">
    <property type="entry name" value="GMC_OxRtase_C"/>
</dbReference>
<evidence type="ECO:0000256" key="2">
    <source>
        <dbReference type="ARBA" id="ARBA00022630"/>
    </source>
</evidence>
<accession>A0ABP7Q3J3</accession>
<dbReference type="Pfam" id="PF05199">
    <property type="entry name" value="GMC_oxred_C"/>
    <property type="match status" value="1"/>
</dbReference>
<comment type="caution">
    <text evidence="8">The sequence shown here is derived from an EMBL/GenBank/DDBJ whole genome shotgun (WGS) entry which is preliminary data.</text>
</comment>
<proteinExistence type="inferred from homology"/>
<feature type="domain" description="Glucose-methanol-choline oxidoreductase C-terminal" evidence="7">
    <location>
        <begin position="509"/>
        <end position="647"/>
    </location>
</feature>
<keyword evidence="9" id="KW-1185">Reference proteome</keyword>
<organism evidence="8 9">
    <name type="scientific">Hymenobacter antarcticus</name>
    <dbReference type="NCBI Taxonomy" id="486270"/>
    <lineage>
        <taxon>Bacteria</taxon>
        <taxon>Pseudomonadati</taxon>
        <taxon>Bacteroidota</taxon>
        <taxon>Cytophagia</taxon>
        <taxon>Cytophagales</taxon>
        <taxon>Hymenobacteraceae</taxon>
        <taxon>Hymenobacter</taxon>
    </lineage>
</organism>
<feature type="domain" description="FAD-dependent oxidoreductase 2 FAD-binding" evidence="6">
    <location>
        <begin position="160"/>
        <end position="195"/>
    </location>
</feature>
<dbReference type="SUPFAM" id="SSF51905">
    <property type="entry name" value="FAD/NAD(P)-binding domain"/>
    <property type="match status" value="1"/>
</dbReference>
<evidence type="ECO:0000313" key="8">
    <source>
        <dbReference type="EMBL" id="GAA3974521.1"/>
    </source>
</evidence>
<evidence type="ECO:0000256" key="4">
    <source>
        <dbReference type="ARBA" id="ARBA00023002"/>
    </source>
</evidence>
<gene>
    <name evidence="8" type="ORF">GCM10022407_20240</name>
</gene>
<dbReference type="PANTHER" id="PTHR46056">
    <property type="entry name" value="LONG-CHAIN-ALCOHOL OXIDASE"/>
    <property type="match status" value="1"/>
</dbReference>
<name>A0ABP7Q3J3_9BACT</name>
<dbReference type="InterPro" id="IPR036188">
    <property type="entry name" value="FAD/NAD-bd_sf"/>
</dbReference>
<dbReference type="Proteomes" id="UP001501556">
    <property type="component" value="Unassembled WGS sequence"/>
</dbReference>
<dbReference type="InterPro" id="IPR003953">
    <property type="entry name" value="FAD-dep_OxRdtase_2_FAD-bd"/>
</dbReference>
<dbReference type="Gene3D" id="3.50.50.60">
    <property type="entry name" value="FAD/NAD(P)-binding domain"/>
    <property type="match status" value="2"/>
</dbReference>
<reference evidence="9" key="1">
    <citation type="journal article" date="2019" name="Int. J. Syst. Evol. Microbiol.">
        <title>The Global Catalogue of Microorganisms (GCM) 10K type strain sequencing project: providing services to taxonomists for standard genome sequencing and annotation.</title>
        <authorList>
            <consortium name="The Broad Institute Genomics Platform"/>
            <consortium name="The Broad Institute Genome Sequencing Center for Infectious Disease"/>
            <person name="Wu L."/>
            <person name="Ma J."/>
        </authorList>
    </citation>
    <scope>NUCLEOTIDE SEQUENCE [LARGE SCALE GENOMIC DNA]</scope>
    <source>
        <strain evidence="9">JCM 17217</strain>
    </source>
</reference>
<dbReference type="Pfam" id="PF00890">
    <property type="entry name" value="FAD_binding_2"/>
    <property type="match status" value="1"/>
</dbReference>
<dbReference type="InterPro" id="IPR000172">
    <property type="entry name" value="GMC_OxRdtase_N"/>
</dbReference>
<evidence type="ECO:0000259" key="7">
    <source>
        <dbReference type="Pfam" id="PF05199"/>
    </source>
</evidence>
<feature type="domain" description="Glucose-methanol-choline oxidoreductase N-terminal" evidence="5">
    <location>
        <begin position="208"/>
        <end position="426"/>
    </location>
</feature>